<evidence type="ECO:0000313" key="2">
    <source>
        <dbReference type="Proteomes" id="UP000828390"/>
    </source>
</evidence>
<sequence>MLGTYPVNMKFPYSICVSKDGTRLAVSNRELGYKNTRCWCAVRITTPSCI</sequence>
<name>A0A9D4FV99_DREPO</name>
<reference evidence="1" key="2">
    <citation type="submission" date="2020-11" db="EMBL/GenBank/DDBJ databases">
        <authorList>
            <person name="McCartney M.A."/>
            <person name="Auch B."/>
            <person name="Kono T."/>
            <person name="Mallez S."/>
            <person name="Becker A."/>
            <person name="Gohl D.M."/>
            <person name="Silverstein K.A.T."/>
            <person name="Koren S."/>
            <person name="Bechman K.B."/>
            <person name="Herman A."/>
            <person name="Abrahante J.E."/>
            <person name="Garbe J."/>
        </authorList>
    </citation>
    <scope>NUCLEOTIDE SEQUENCE</scope>
    <source>
        <strain evidence="1">Duluth1</strain>
        <tissue evidence="1">Whole animal</tissue>
    </source>
</reference>
<organism evidence="1 2">
    <name type="scientific">Dreissena polymorpha</name>
    <name type="common">Zebra mussel</name>
    <name type="synonym">Mytilus polymorpha</name>
    <dbReference type="NCBI Taxonomy" id="45954"/>
    <lineage>
        <taxon>Eukaryota</taxon>
        <taxon>Metazoa</taxon>
        <taxon>Spiralia</taxon>
        <taxon>Lophotrochozoa</taxon>
        <taxon>Mollusca</taxon>
        <taxon>Bivalvia</taxon>
        <taxon>Autobranchia</taxon>
        <taxon>Heteroconchia</taxon>
        <taxon>Euheterodonta</taxon>
        <taxon>Imparidentia</taxon>
        <taxon>Neoheterodontei</taxon>
        <taxon>Myida</taxon>
        <taxon>Dreissenoidea</taxon>
        <taxon>Dreissenidae</taxon>
        <taxon>Dreissena</taxon>
    </lineage>
</organism>
<comment type="caution">
    <text evidence="1">The sequence shown here is derived from an EMBL/GenBank/DDBJ whole genome shotgun (WGS) entry which is preliminary data.</text>
</comment>
<accession>A0A9D4FV99</accession>
<dbReference type="AlphaFoldDB" id="A0A9D4FV99"/>
<gene>
    <name evidence="1" type="ORF">DPMN_132101</name>
</gene>
<dbReference type="Proteomes" id="UP000828390">
    <property type="component" value="Unassembled WGS sequence"/>
</dbReference>
<dbReference type="EMBL" id="JAIWYP010000006">
    <property type="protein sequence ID" value="KAH3803833.1"/>
    <property type="molecule type" value="Genomic_DNA"/>
</dbReference>
<protein>
    <submittedName>
        <fullName evidence="1">Uncharacterized protein</fullName>
    </submittedName>
</protein>
<evidence type="ECO:0000313" key="1">
    <source>
        <dbReference type="EMBL" id="KAH3803833.1"/>
    </source>
</evidence>
<reference evidence="1" key="1">
    <citation type="journal article" date="2019" name="bioRxiv">
        <title>The Genome of the Zebra Mussel, Dreissena polymorpha: A Resource for Invasive Species Research.</title>
        <authorList>
            <person name="McCartney M.A."/>
            <person name="Auch B."/>
            <person name="Kono T."/>
            <person name="Mallez S."/>
            <person name="Zhang Y."/>
            <person name="Obille A."/>
            <person name="Becker A."/>
            <person name="Abrahante J.E."/>
            <person name="Garbe J."/>
            <person name="Badalamenti J.P."/>
            <person name="Herman A."/>
            <person name="Mangelson H."/>
            <person name="Liachko I."/>
            <person name="Sullivan S."/>
            <person name="Sone E.D."/>
            <person name="Koren S."/>
            <person name="Silverstein K.A.T."/>
            <person name="Beckman K.B."/>
            <person name="Gohl D.M."/>
        </authorList>
    </citation>
    <scope>NUCLEOTIDE SEQUENCE</scope>
    <source>
        <strain evidence="1">Duluth1</strain>
        <tissue evidence="1">Whole animal</tissue>
    </source>
</reference>
<proteinExistence type="predicted"/>
<keyword evidence="2" id="KW-1185">Reference proteome</keyword>